<dbReference type="EnsemblMetazoa" id="GAUT033650-RA">
    <property type="protein sequence ID" value="GAUT033650-PA"/>
    <property type="gene ID" value="GAUT033650"/>
</dbReference>
<protein>
    <submittedName>
        <fullName evidence="1">Uncharacterized protein</fullName>
    </submittedName>
</protein>
<organism evidence="1 2">
    <name type="scientific">Glossina austeni</name>
    <name type="common">Savannah tsetse fly</name>
    <dbReference type="NCBI Taxonomy" id="7395"/>
    <lineage>
        <taxon>Eukaryota</taxon>
        <taxon>Metazoa</taxon>
        <taxon>Ecdysozoa</taxon>
        <taxon>Arthropoda</taxon>
        <taxon>Hexapoda</taxon>
        <taxon>Insecta</taxon>
        <taxon>Pterygota</taxon>
        <taxon>Neoptera</taxon>
        <taxon>Endopterygota</taxon>
        <taxon>Diptera</taxon>
        <taxon>Brachycera</taxon>
        <taxon>Muscomorpha</taxon>
        <taxon>Hippoboscoidea</taxon>
        <taxon>Glossinidae</taxon>
        <taxon>Glossina</taxon>
    </lineage>
</organism>
<dbReference type="Proteomes" id="UP000078200">
    <property type="component" value="Unassembled WGS sequence"/>
</dbReference>
<reference evidence="1" key="1">
    <citation type="submission" date="2020-05" db="UniProtKB">
        <authorList>
            <consortium name="EnsemblMetazoa"/>
        </authorList>
    </citation>
    <scope>IDENTIFICATION</scope>
    <source>
        <strain evidence="1">TTRI</strain>
    </source>
</reference>
<proteinExistence type="predicted"/>
<accession>A0A1A9VDC3</accession>
<dbReference type="VEuPathDB" id="VectorBase:GAUT033650"/>
<evidence type="ECO:0000313" key="2">
    <source>
        <dbReference type="Proteomes" id="UP000078200"/>
    </source>
</evidence>
<dbReference type="AlphaFoldDB" id="A0A1A9VDC3"/>
<sequence length="150" mass="16795">MHLHLIKIDSKSKFLKHLSPLTLLKALPHLRFESTTSKLKFRKLKLLESGRSGLRIQARNFQLDCGRTEPIARVKSRSALGTTLHPPVIRIVYKPACCLGRAGCCHSIIYSAFRRWRVGSLAMKVRVVSTLATMGARLVDRPWAVGGLLP</sequence>
<name>A0A1A9VDC3_GLOAU</name>
<evidence type="ECO:0000313" key="1">
    <source>
        <dbReference type="EnsemblMetazoa" id="GAUT033650-PA"/>
    </source>
</evidence>
<keyword evidence="2" id="KW-1185">Reference proteome</keyword>